<dbReference type="RefSeq" id="WP_310092017.1">
    <property type="nucleotide sequence ID" value="NZ_JAVDTT010000002.1"/>
</dbReference>
<evidence type="ECO:0000313" key="2">
    <source>
        <dbReference type="EMBL" id="MDR6841340.1"/>
    </source>
</evidence>
<dbReference type="EMBL" id="JAVDTT010000002">
    <property type="protein sequence ID" value="MDR6841340.1"/>
    <property type="molecule type" value="Genomic_DNA"/>
</dbReference>
<dbReference type="InterPro" id="IPR013784">
    <property type="entry name" value="Carb-bd-like_fold"/>
</dbReference>
<proteinExistence type="predicted"/>
<dbReference type="Gene3D" id="2.60.40.10">
    <property type="entry name" value="Immunoglobulins"/>
    <property type="match status" value="1"/>
</dbReference>
<evidence type="ECO:0008006" key="4">
    <source>
        <dbReference type="Google" id="ProtNLM"/>
    </source>
</evidence>
<comment type="caution">
    <text evidence="2">The sequence shown here is derived from an EMBL/GenBank/DDBJ whole genome shotgun (WGS) entry which is preliminary data.</text>
</comment>
<dbReference type="InterPro" id="IPR013783">
    <property type="entry name" value="Ig-like_fold"/>
</dbReference>
<sequence length="646" mass="70683">MLVILIASVIMASANAAEPDPQATYRDRIIAPQALAPLPPDDEEPEDTDGLPRSIRLELNAAQTERGDDTFGEQGISGGAFWETPTWGSFSLDATLFHSNRERFEDDGGWGGAATLWQRNLFVDGGWRLDNGLGVINTPSLDLQRNQYRFFLPTVPFAGVSTQWTQDEHGTVVYGAAGRAGLYNGTRVVGFDLADGYVASFGSQWRWAPGWTGAASYLRTQGRITPDDRGEAVFVDDQTQAVHLATQWEGQRDAVQLNVLGSDTEHGAAQGVWIDASARRGRYRHNYGAFSLDPELAWGALPINNDVRGGYYRIAYQFARWSWNAGIDDIRSISGDGFDGQYGTGFLRYQASSTFGYGGSLSVRHTSENTYAMQLFADKSTHWGQTRVQFDRADGGNQGGDSWLASIDQAFPMREGTRLSASLAYGELSYSGESPTATTTTAFYGGRDLTDTISIDGTARWTYGNGPSALRGLDLNLGVNWRIRPRWSLAAAFYQSQGSQRSPFILDPLVTDTPFISLPRDRSVFLTLRYERQAGRSLAVLGGAPGTAVGGIVGSVFLDENNDGVRAASEQPAANITIILDGRYSVRTDSNGQYEFPRVAVGSHRITVLPDNLPLPWFVEESAAQQTIEIRVRQTTRLDVAAGRQR</sequence>
<gene>
    <name evidence="2" type="ORF">J2W94_001625</name>
</gene>
<protein>
    <recommendedName>
        <fullName evidence="4">SD-repeat containing protein B domain-containing protein</fullName>
    </recommendedName>
</protein>
<keyword evidence="3" id="KW-1185">Reference proteome</keyword>
<feature type="signal peptide" evidence="1">
    <location>
        <begin position="1"/>
        <end position="16"/>
    </location>
</feature>
<dbReference type="SUPFAM" id="SSF49452">
    <property type="entry name" value="Starch-binding domain-like"/>
    <property type="match status" value="1"/>
</dbReference>
<name>A0ABU1RTU2_9GAMM</name>
<evidence type="ECO:0000313" key="3">
    <source>
        <dbReference type="Proteomes" id="UP001254759"/>
    </source>
</evidence>
<reference evidence="2 3" key="1">
    <citation type="submission" date="2023-07" db="EMBL/GenBank/DDBJ databases">
        <title>Sorghum-associated microbial communities from plants grown in Nebraska, USA.</title>
        <authorList>
            <person name="Schachtman D."/>
        </authorList>
    </citation>
    <scope>NUCLEOTIDE SEQUENCE [LARGE SCALE GENOMIC DNA]</scope>
    <source>
        <strain evidence="2 3">BE107</strain>
    </source>
</reference>
<organism evidence="2 3">
    <name type="scientific">Pseudoxanthomonas sacheonensis</name>
    <dbReference type="NCBI Taxonomy" id="443615"/>
    <lineage>
        <taxon>Bacteria</taxon>
        <taxon>Pseudomonadati</taxon>
        <taxon>Pseudomonadota</taxon>
        <taxon>Gammaproteobacteria</taxon>
        <taxon>Lysobacterales</taxon>
        <taxon>Lysobacteraceae</taxon>
        <taxon>Pseudoxanthomonas</taxon>
    </lineage>
</organism>
<evidence type="ECO:0000256" key="1">
    <source>
        <dbReference type="SAM" id="SignalP"/>
    </source>
</evidence>
<accession>A0ABU1RTU2</accession>
<dbReference type="Proteomes" id="UP001254759">
    <property type="component" value="Unassembled WGS sequence"/>
</dbReference>
<feature type="chain" id="PRO_5047533123" description="SD-repeat containing protein B domain-containing protein" evidence="1">
    <location>
        <begin position="17"/>
        <end position="646"/>
    </location>
</feature>
<keyword evidence="1" id="KW-0732">Signal</keyword>